<evidence type="ECO:0000256" key="6">
    <source>
        <dbReference type="ARBA" id="ARBA00023242"/>
    </source>
</evidence>
<keyword evidence="3" id="KW-0805">Transcription regulation</keyword>
<dbReference type="SMART" id="SM00066">
    <property type="entry name" value="GAL4"/>
    <property type="match status" value="1"/>
</dbReference>
<dbReference type="CDD" id="cd12148">
    <property type="entry name" value="fungal_TF_MHR"/>
    <property type="match status" value="1"/>
</dbReference>
<evidence type="ECO:0000256" key="2">
    <source>
        <dbReference type="ARBA" id="ARBA00022833"/>
    </source>
</evidence>
<dbReference type="GO" id="GO:0001228">
    <property type="term" value="F:DNA-binding transcription activator activity, RNA polymerase II-specific"/>
    <property type="evidence" value="ECO:0007669"/>
    <property type="project" value="TreeGrafter"/>
</dbReference>
<feature type="domain" description="Zn(2)-C6 fungal-type" evidence="8">
    <location>
        <begin position="39"/>
        <end position="68"/>
    </location>
</feature>
<dbReference type="Gene3D" id="4.10.240.10">
    <property type="entry name" value="Zn(2)-C6 fungal-type DNA-binding domain"/>
    <property type="match status" value="1"/>
</dbReference>
<dbReference type="InterPro" id="IPR007219">
    <property type="entry name" value="XnlR_reg_dom"/>
</dbReference>
<dbReference type="EMBL" id="MU864984">
    <property type="protein sequence ID" value="KAK4461799.1"/>
    <property type="molecule type" value="Genomic_DNA"/>
</dbReference>
<evidence type="ECO:0000313" key="9">
    <source>
        <dbReference type="EMBL" id="KAK4461799.1"/>
    </source>
</evidence>
<evidence type="ECO:0000259" key="8">
    <source>
        <dbReference type="PROSITE" id="PS50048"/>
    </source>
</evidence>
<dbReference type="Pfam" id="PF04082">
    <property type="entry name" value="Fungal_trans"/>
    <property type="match status" value="1"/>
</dbReference>
<dbReference type="GO" id="GO:0008270">
    <property type="term" value="F:zinc ion binding"/>
    <property type="evidence" value="ECO:0007669"/>
    <property type="project" value="InterPro"/>
</dbReference>
<protein>
    <submittedName>
        <fullName evidence="9">Fungal-specific transcription factor domain-containing protein</fullName>
    </submittedName>
</protein>
<dbReference type="SMART" id="SM00906">
    <property type="entry name" value="Fungal_trans"/>
    <property type="match status" value="1"/>
</dbReference>
<name>A0AAV9HPL2_9PEZI</name>
<sequence length="786" mass="88351">MFENGEPARQPRTPSVTSPTALDGIAQPKSVKRPRPVKSCIECRKRKLKCDRLGQCSQCQKSRRPCKYADLQENGGGSDVSDGESGERPGKRVQHPAGIPNGEDGRSNVQPSGTNSVDHSQRDSVTVEELAARLEQIEKAIAQNNSPPLLCRHHRPLAVPTHFYNGSVKSKALGLGQNGRQEILNLFCEADALMRAISRTDSFRDIFSRLERANRTIQEEHHLALQPMTVFVDSMMPIQKRMADILPDRLVCDRLIKLYFVISEGFYRMVHIPSFQIEYTQYWVSGTCNSGFLPRLLCMLCVAARFGTETRGLGQDRSAGIHIPTACALVRNWLNEIKKLKMADLTMLQVELLLLHAQRTIIPYHEASWAQLGYVVRMAMTLELHRDPSELPSLTQFQSEIRRRLWYTLLEMDLHISLICNLPFSIRDGDYTCKPPANIDDSYLAPGAKHPAPALPLDHYTSNRLQAYTSRTLPARLEAATLLFHLQDVDSYDPIVSAGQKLESILSDVNALFPRHACLLNPEDKHKEWRQRIMLDVHARRPLLALYRPFALGAVDQQCQPHIEQTYLKSAMAILTYPDELNPRTEGCADVVAMYLFIMRKEVIESAIGICWFIKRALHFAQEQKNHDNHSPEGEHPPSSGWGLDNDIEKYPWSIASMLRTVERTIERLISIIPDSCGDMRDVLALCVVFSAVCPGSLEDGLAQINSWGKRILDATASIVNRTGCLDTAVDGYMMSGAYGGPSKLGGTGSLNENGMVDGMRDDMFDWGNFLKNWEFPREEVDLEAC</sequence>
<proteinExistence type="predicted"/>
<evidence type="ECO:0000256" key="1">
    <source>
        <dbReference type="ARBA" id="ARBA00022723"/>
    </source>
</evidence>
<keyword evidence="6" id="KW-0539">Nucleus</keyword>
<keyword evidence="5" id="KW-0804">Transcription</keyword>
<dbReference type="InterPro" id="IPR051430">
    <property type="entry name" value="Fungal_TF_Env_Response"/>
</dbReference>
<keyword evidence="2" id="KW-0862">Zinc</keyword>
<dbReference type="InterPro" id="IPR036864">
    <property type="entry name" value="Zn2-C6_fun-type_DNA-bd_sf"/>
</dbReference>
<dbReference type="InterPro" id="IPR001138">
    <property type="entry name" value="Zn2Cys6_DnaBD"/>
</dbReference>
<evidence type="ECO:0000313" key="10">
    <source>
        <dbReference type="Proteomes" id="UP001321749"/>
    </source>
</evidence>
<dbReference type="PANTHER" id="PTHR31944:SF131">
    <property type="entry name" value="HEME-RESPONSIVE ZINC FINGER TRANSCRIPTION FACTOR HAP1"/>
    <property type="match status" value="1"/>
</dbReference>
<dbReference type="GO" id="GO:0005634">
    <property type="term" value="C:nucleus"/>
    <property type="evidence" value="ECO:0007669"/>
    <property type="project" value="TreeGrafter"/>
</dbReference>
<gene>
    <name evidence="9" type="ORF">QBC42DRAFT_269453</name>
</gene>
<evidence type="ECO:0000256" key="7">
    <source>
        <dbReference type="SAM" id="MobiDB-lite"/>
    </source>
</evidence>
<dbReference type="PROSITE" id="PS00463">
    <property type="entry name" value="ZN2_CY6_FUNGAL_1"/>
    <property type="match status" value="1"/>
</dbReference>
<evidence type="ECO:0000256" key="3">
    <source>
        <dbReference type="ARBA" id="ARBA00023015"/>
    </source>
</evidence>
<dbReference type="GO" id="GO:0006351">
    <property type="term" value="P:DNA-templated transcription"/>
    <property type="evidence" value="ECO:0007669"/>
    <property type="project" value="InterPro"/>
</dbReference>
<dbReference type="GO" id="GO:0000978">
    <property type="term" value="F:RNA polymerase II cis-regulatory region sequence-specific DNA binding"/>
    <property type="evidence" value="ECO:0007669"/>
    <property type="project" value="TreeGrafter"/>
</dbReference>
<keyword evidence="10" id="KW-1185">Reference proteome</keyword>
<feature type="region of interest" description="Disordered" evidence="7">
    <location>
        <begin position="68"/>
        <end position="124"/>
    </location>
</feature>
<keyword evidence="1" id="KW-0479">Metal-binding</keyword>
<dbReference type="Proteomes" id="UP001321749">
    <property type="component" value="Unassembled WGS sequence"/>
</dbReference>
<dbReference type="CDD" id="cd00067">
    <property type="entry name" value="GAL4"/>
    <property type="match status" value="1"/>
</dbReference>
<dbReference type="PROSITE" id="PS50048">
    <property type="entry name" value="ZN2_CY6_FUNGAL_2"/>
    <property type="match status" value="1"/>
</dbReference>
<organism evidence="9 10">
    <name type="scientific">Cladorrhinum samala</name>
    <dbReference type="NCBI Taxonomy" id="585594"/>
    <lineage>
        <taxon>Eukaryota</taxon>
        <taxon>Fungi</taxon>
        <taxon>Dikarya</taxon>
        <taxon>Ascomycota</taxon>
        <taxon>Pezizomycotina</taxon>
        <taxon>Sordariomycetes</taxon>
        <taxon>Sordariomycetidae</taxon>
        <taxon>Sordariales</taxon>
        <taxon>Podosporaceae</taxon>
        <taxon>Cladorrhinum</taxon>
    </lineage>
</organism>
<keyword evidence="4" id="KW-0238">DNA-binding</keyword>
<dbReference type="SUPFAM" id="SSF57701">
    <property type="entry name" value="Zn2/Cys6 DNA-binding domain"/>
    <property type="match status" value="1"/>
</dbReference>
<feature type="region of interest" description="Disordered" evidence="7">
    <location>
        <begin position="1"/>
        <end position="38"/>
    </location>
</feature>
<dbReference type="Pfam" id="PF00172">
    <property type="entry name" value="Zn_clus"/>
    <property type="match status" value="1"/>
</dbReference>
<accession>A0AAV9HPL2</accession>
<comment type="caution">
    <text evidence="9">The sequence shown here is derived from an EMBL/GenBank/DDBJ whole genome shotgun (WGS) entry which is preliminary data.</text>
</comment>
<reference evidence="9" key="2">
    <citation type="submission" date="2023-06" db="EMBL/GenBank/DDBJ databases">
        <authorList>
            <consortium name="Lawrence Berkeley National Laboratory"/>
            <person name="Mondo S.J."/>
            <person name="Hensen N."/>
            <person name="Bonometti L."/>
            <person name="Westerberg I."/>
            <person name="Brannstrom I.O."/>
            <person name="Guillou S."/>
            <person name="Cros-Aarteil S."/>
            <person name="Calhoun S."/>
            <person name="Haridas S."/>
            <person name="Kuo A."/>
            <person name="Pangilinan J."/>
            <person name="Riley R."/>
            <person name="Labutti K."/>
            <person name="Andreopoulos B."/>
            <person name="Lipzen A."/>
            <person name="Chen C."/>
            <person name="Yanf M."/>
            <person name="Daum C."/>
            <person name="Ng V."/>
            <person name="Clum A."/>
            <person name="Steindorff A."/>
            <person name="Ohm R."/>
            <person name="Martin F."/>
            <person name="Silar P."/>
            <person name="Natvig D."/>
            <person name="Lalanne C."/>
            <person name="Gautier V."/>
            <person name="Ament-Velasquez S.L."/>
            <person name="Kruys A."/>
            <person name="Hutchinson M.I."/>
            <person name="Powell A.J."/>
            <person name="Barry K."/>
            <person name="Miller A.N."/>
            <person name="Grigoriev I.V."/>
            <person name="Debuchy R."/>
            <person name="Gladieux P."/>
            <person name="Thoren M.H."/>
            <person name="Johannesson H."/>
        </authorList>
    </citation>
    <scope>NUCLEOTIDE SEQUENCE</scope>
    <source>
        <strain evidence="9">PSN324</strain>
    </source>
</reference>
<evidence type="ECO:0000256" key="4">
    <source>
        <dbReference type="ARBA" id="ARBA00023125"/>
    </source>
</evidence>
<evidence type="ECO:0000256" key="5">
    <source>
        <dbReference type="ARBA" id="ARBA00023163"/>
    </source>
</evidence>
<feature type="compositionally biased region" description="Polar residues" evidence="7">
    <location>
        <begin position="107"/>
        <end position="118"/>
    </location>
</feature>
<dbReference type="AlphaFoldDB" id="A0AAV9HPL2"/>
<dbReference type="PANTHER" id="PTHR31944">
    <property type="entry name" value="HEME-RESPONSIVE ZINC FINGER TRANSCRIPTION FACTOR HAP1"/>
    <property type="match status" value="1"/>
</dbReference>
<reference evidence="9" key="1">
    <citation type="journal article" date="2023" name="Mol. Phylogenet. Evol.">
        <title>Genome-scale phylogeny and comparative genomics of the fungal order Sordariales.</title>
        <authorList>
            <person name="Hensen N."/>
            <person name="Bonometti L."/>
            <person name="Westerberg I."/>
            <person name="Brannstrom I.O."/>
            <person name="Guillou S."/>
            <person name="Cros-Aarteil S."/>
            <person name="Calhoun S."/>
            <person name="Haridas S."/>
            <person name="Kuo A."/>
            <person name="Mondo S."/>
            <person name="Pangilinan J."/>
            <person name="Riley R."/>
            <person name="LaButti K."/>
            <person name="Andreopoulos B."/>
            <person name="Lipzen A."/>
            <person name="Chen C."/>
            <person name="Yan M."/>
            <person name="Daum C."/>
            <person name="Ng V."/>
            <person name="Clum A."/>
            <person name="Steindorff A."/>
            <person name="Ohm R.A."/>
            <person name="Martin F."/>
            <person name="Silar P."/>
            <person name="Natvig D.O."/>
            <person name="Lalanne C."/>
            <person name="Gautier V."/>
            <person name="Ament-Velasquez S.L."/>
            <person name="Kruys A."/>
            <person name="Hutchinson M.I."/>
            <person name="Powell A.J."/>
            <person name="Barry K."/>
            <person name="Miller A.N."/>
            <person name="Grigoriev I.V."/>
            <person name="Debuchy R."/>
            <person name="Gladieux P."/>
            <person name="Hiltunen Thoren M."/>
            <person name="Johannesson H."/>
        </authorList>
    </citation>
    <scope>NUCLEOTIDE SEQUENCE</scope>
    <source>
        <strain evidence="9">PSN324</strain>
    </source>
</reference>